<comment type="caution">
    <text evidence="1">The sequence shown here is derived from an EMBL/GenBank/DDBJ whole genome shotgun (WGS) entry which is preliminary data.</text>
</comment>
<dbReference type="Proteomes" id="UP001139179">
    <property type="component" value="Unassembled WGS sequence"/>
</dbReference>
<dbReference type="AlphaFoldDB" id="A0A9X2IPV0"/>
<gene>
    <name evidence="1" type="ORF">M3202_20365</name>
</gene>
<dbReference type="RefSeq" id="WP_251225061.1">
    <property type="nucleotide sequence ID" value="NZ_JAMBOL010000037.1"/>
</dbReference>
<dbReference type="EMBL" id="JAMBOL010000037">
    <property type="protein sequence ID" value="MCM3716404.1"/>
    <property type="molecule type" value="Genomic_DNA"/>
</dbReference>
<reference evidence="1" key="1">
    <citation type="submission" date="2022-05" db="EMBL/GenBank/DDBJ databases">
        <title>Comparative Genomics of Spacecraft Associated Microbes.</title>
        <authorList>
            <person name="Tran M.T."/>
            <person name="Wright A."/>
            <person name="Seuylemezian A."/>
            <person name="Eisen J."/>
            <person name="Coil D."/>
        </authorList>
    </citation>
    <scope>NUCLEOTIDE SEQUENCE</scope>
    <source>
        <strain evidence="1">214.1.1</strain>
    </source>
</reference>
<protein>
    <submittedName>
        <fullName evidence="1">Uncharacterized protein</fullName>
    </submittedName>
</protein>
<keyword evidence="2" id="KW-1185">Reference proteome</keyword>
<organism evidence="1 2">
    <name type="scientific">Halalkalibacter oceani</name>
    <dbReference type="NCBI Taxonomy" id="1653776"/>
    <lineage>
        <taxon>Bacteria</taxon>
        <taxon>Bacillati</taxon>
        <taxon>Bacillota</taxon>
        <taxon>Bacilli</taxon>
        <taxon>Bacillales</taxon>
        <taxon>Bacillaceae</taxon>
        <taxon>Halalkalibacter</taxon>
    </lineage>
</organism>
<evidence type="ECO:0000313" key="2">
    <source>
        <dbReference type="Proteomes" id="UP001139179"/>
    </source>
</evidence>
<proteinExistence type="predicted"/>
<accession>A0A9X2IPV0</accession>
<name>A0A9X2IPV0_9BACI</name>
<sequence length="153" mass="17268">MKKNVWLSVLFFAIMAASVYCVLKLNPPIEIGTLGASEDNKSVVVGISNQGYRDVDIVEVWINHDQKPLKTGLQVSNASQGFIITDDFTGEEAEKYRFTEMKEAAIKRAASPYSEKDEIYGVSVIHNEEVKTVHIRYRYFGMIFTDTVDFAAF</sequence>
<evidence type="ECO:0000313" key="1">
    <source>
        <dbReference type="EMBL" id="MCM3716404.1"/>
    </source>
</evidence>